<evidence type="ECO:0000256" key="5">
    <source>
        <dbReference type="ARBA" id="ARBA00022984"/>
    </source>
</evidence>
<evidence type="ECO:0000256" key="4">
    <source>
        <dbReference type="ARBA" id="ARBA00022960"/>
    </source>
</evidence>
<keyword evidence="4 7" id="KW-0133">Cell shape</keyword>
<keyword evidence="3" id="KW-0808">Transferase</keyword>
<evidence type="ECO:0000256" key="2">
    <source>
        <dbReference type="ARBA" id="ARBA00005992"/>
    </source>
</evidence>
<proteinExistence type="inferred from homology"/>
<evidence type="ECO:0000313" key="9">
    <source>
        <dbReference type="EMBL" id="MDC7695994.1"/>
    </source>
</evidence>
<gene>
    <name evidence="9" type="ORF">PQU94_17095</name>
</gene>
<comment type="pathway">
    <text evidence="1 7">Cell wall biogenesis; peptidoglycan biosynthesis.</text>
</comment>
<evidence type="ECO:0000256" key="1">
    <source>
        <dbReference type="ARBA" id="ARBA00004752"/>
    </source>
</evidence>
<keyword evidence="6 7" id="KW-0961">Cell wall biogenesis/degradation</keyword>
<evidence type="ECO:0000259" key="8">
    <source>
        <dbReference type="PROSITE" id="PS52029"/>
    </source>
</evidence>
<name>A0ABT5IIK5_9CAUL</name>
<evidence type="ECO:0000256" key="6">
    <source>
        <dbReference type="ARBA" id="ARBA00023316"/>
    </source>
</evidence>
<protein>
    <submittedName>
        <fullName evidence="9">Murein L,D-transpeptidase</fullName>
    </submittedName>
</protein>
<feature type="active site" description="Proton donor/acceptor" evidence="7">
    <location>
        <position position="150"/>
    </location>
</feature>
<keyword evidence="5 7" id="KW-0573">Peptidoglycan synthesis</keyword>
<accession>A0ABT5IIK5</accession>
<dbReference type="Pfam" id="PF03734">
    <property type="entry name" value="YkuD"/>
    <property type="match status" value="1"/>
</dbReference>
<dbReference type="PROSITE" id="PS52029">
    <property type="entry name" value="LD_TPASE"/>
    <property type="match status" value="1"/>
</dbReference>
<dbReference type="RefSeq" id="WP_272742637.1">
    <property type="nucleotide sequence ID" value="NZ_JAQQKW010000014.1"/>
</dbReference>
<dbReference type="PANTHER" id="PTHR36699:SF1">
    <property type="entry name" value="L,D-TRANSPEPTIDASE YAFK-RELATED"/>
    <property type="match status" value="1"/>
</dbReference>
<organism evidence="9 10">
    <name type="scientific">Asticcacaulis currens</name>
    <dbReference type="NCBI Taxonomy" id="2984210"/>
    <lineage>
        <taxon>Bacteria</taxon>
        <taxon>Pseudomonadati</taxon>
        <taxon>Pseudomonadota</taxon>
        <taxon>Alphaproteobacteria</taxon>
        <taxon>Caulobacterales</taxon>
        <taxon>Caulobacteraceae</taxon>
        <taxon>Asticcacaulis</taxon>
    </lineage>
</organism>
<feature type="active site" description="Nucleophile" evidence="7">
    <location>
        <position position="158"/>
    </location>
</feature>
<evidence type="ECO:0000256" key="3">
    <source>
        <dbReference type="ARBA" id="ARBA00022679"/>
    </source>
</evidence>
<reference evidence="9 10" key="1">
    <citation type="submission" date="2023-01" db="EMBL/GenBank/DDBJ databases">
        <title>Novel species of the genus Asticcacaulis isolated from rivers.</title>
        <authorList>
            <person name="Lu H."/>
        </authorList>
    </citation>
    <scope>NUCLEOTIDE SEQUENCE [LARGE SCALE GENOMIC DNA]</scope>
    <source>
        <strain evidence="9 10">DXS10W</strain>
    </source>
</reference>
<dbReference type="InterPro" id="IPR038063">
    <property type="entry name" value="Transpep_catalytic_dom"/>
</dbReference>
<feature type="domain" description="L,D-TPase catalytic" evidence="8">
    <location>
        <begin position="59"/>
        <end position="189"/>
    </location>
</feature>
<comment type="similarity">
    <text evidence="2">Belongs to the YkuD family.</text>
</comment>
<evidence type="ECO:0000313" key="10">
    <source>
        <dbReference type="Proteomes" id="UP001216595"/>
    </source>
</evidence>
<dbReference type="EMBL" id="JAQQKW010000014">
    <property type="protein sequence ID" value="MDC7695994.1"/>
    <property type="molecule type" value="Genomic_DNA"/>
</dbReference>
<keyword evidence="10" id="KW-1185">Reference proteome</keyword>
<evidence type="ECO:0000256" key="7">
    <source>
        <dbReference type="PROSITE-ProRule" id="PRU01373"/>
    </source>
</evidence>
<sequence length="240" mass="27289">MNGKRGLLLVTVIVVLCGSLWAVKPWESGAADLQQVRKERLSHIRASLTQNDLQLGQPILIRIFKETDELEVWVKSGSKYRLYKTFRICSWSGALGPKQKEGDGQSPEGFYSVSRAQMKPDSQYHLAFNLGYPNAFDRANRRTGSYLMVHGKCASIGCYAMTDKGIEEIWLIADEALKGGQTAFQVHVYPFRMTDPNIQRHAGSPWLDFWMDIKAGYDRFEQNHSDLNVTIVNKRYRVAP</sequence>
<dbReference type="InterPro" id="IPR005490">
    <property type="entry name" value="LD_TPept_cat_dom"/>
</dbReference>
<dbReference type="Proteomes" id="UP001216595">
    <property type="component" value="Unassembled WGS sequence"/>
</dbReference>
<dbReference type="PANTHER" id="PTHR36699">
    <property type="entry name" value="LD-TRANSPEPTIDASE"/>
    <property type="match status" value="1"/>
</dbReference>
<comment type="caution">
    <text evidence="9">The sequence shown here is derived from an EMBL/GenBank/DDBJ whole genome shotgun (WGS) entry which is preliminary data.</text>
</comment>
<dbReference type="SUPFAM" id="SSF141523">
    <property type="entry name" value="L,D-transpeptidase catalytic domain-like"/>
    <property type="match status" value="1"/>
</dbReference>